<keyword evidence="10" id="KW-0175">Coiled coil</keyword>
<dbReference type="InterPro" id="IPR004604">
    <property type="entry name" value="DNA_recomb/repair_RecN"/>
</dbReference>
<sequence length="551" mass="63163">MLVDLYLSNLVLIKEAKINFGEGLSVISGETGSGKSVLIKSIAQLMGEKTDKDLIGKFKDNAIIEATLKLPEKYKNYFFEEYGIEKSDYYVLTKEISLEGRSVSRINMRTAPISLISEMMNCVIEMQTQNSVNLLLNKNYYLNLLDCYSNKDLSEFKSKLKNDIENFKKIEKKIESYSISDEELNRKLDLLNFQINEIESLDLKNFDIDLINQEYLKISKIKDIIRYLNLTKEDLFLNSYSSIDTLSKARSQIESVSSYDPKLTKINEILESIYYNLEDVKYEIDSYLDSEFYDEEKLLYLNEKIESFELLKRKYGKDKESILNYLKQIKEEKNELENLESLLIKLTKEKEFIKNSIVTNAEVLTNCRKISAENFEKEISSKLKELNFLNNDVKFVFSKKDITINGQDEVDILVSFNVGQKLSSLSKTASGGELSRFMLVIRLILGNKIGHSTLIFDEIDQGISGVTADLVGNLLEKLSKKNQIILISHLPQIAGLQANHILIEKKVIKQKTISTLSKIDGEDRVKEIARLIAGTNITDDVLKISRKLLKS</sequence>
<evidence type="ECO:0000256" key="1">
    <source>
        <dbReference type="ARBA" id="ARBA00003618"/>
    </source>
</evidence>
<feature type="coiled-coil region" evidence="10">
    <location>
        <begin position="319"/>
        <end position="392"/>
    </location>
</feature>
<evidence type="ECO:0000313" key="13">
    <source>
        <dbReference type="Proteomes" id="UP001357733"/>
    </source>
</evidence>
<evidence type="ECO:0000256" key="3">
    <source>
        <dbReference type="ARBA" id="ARBA00021315"/>
    </source>
</evidence>
<comment type="similarity">
    <text evidence="2 9">Belongs to the RecN family.</text>
</comment>
<accession>A0AAW9MTW4</accession>
<dbReference type="GO" id="GO:0006281">
    <property type="term" value="P:DNA repair"/>
    <property type="evidence" value="ECO:0007669"/>
    <property type="project" value="UniProtKB-KW"/>
</dbReference>
<feature type="domain" description="RecF/RecN/SMC N-terminal" evidence="11">
    <location>
        <begin position="14"/>
        <end position="493"/>
    </location>
</feature>
<evidence type="ECO:0000259" key="11">
    <source>
        <dbReference type="Pfam" id="PF02463"/>
    </source>
</evidence>
<dbReference type="RefSeq" id="WP_324619777.1">
    <property type="nucleotide sequence ID" value="NZ_JAYKOT010000003.1"/>
</dbReference>
<proteinExistence type="inferred from homology"/>
<reference evidence="12 13" key="1">
    <citation type="submission" date="2024-01" db="EMBL/GenBank/DDBJ databases">
        <title>Complete genome sequence of Citroniella saccharovorans strain M6.X9, isolated from human fecal sample.</title>
        <authorList>
            <person name="Cheng G."/>
            <person name="Westerholm M."/>
            <person name="Schnurer A."/>
        </authorList>
    </citation>
    <scope>NUCLEOTIDE SEQUENCE [LARGE SCALE GENOMIC DNA]</scope>
    <source>
        <strain evidence="12 13">DSM 29873</strain>
    </source>
</reference>
<keyword evidence="6" id="KW-0067">ATP-binding</keyword>
<comment type="function">
    <text evidence="1 9">May be involved in recombinational repair of damaged DNA.</text>
</comment>
<keyword evidence="5 9" id="KW-0227">DNA damage</keyword>
<keyword evidence="4" id="KW-0547">Nucleotide-binding</keyword>
<dbReference type="AlphaFoldDB" id="A0AAW9MTW4"/>
<dbReference type="CDD" id="cd03241">
    <property type="entry name" value="ABC_RecN"/>
    <property type="match status" value="1"/>
</dbReference>
<evidence type="ECO:0000256" key="7">
    <source>
        <dbReference type="ARBA" id="ARBA00023204"/>
    </source>
</evidence>
<comment type="caution">
    <text evidence="12">The sequence shown here is derived from an EMBL/GenBank/DDBJ whole genome shotgun (WGS) entry which is preliminary data.</text>
</comment>
<evidence type="ECO:0000256" key="2">
    <source>
        <dbReference type="ARBA" id="ARBA00009441"/>
    </source>
</evidence>
<evidence type="ECO:0000256" key="8">
    <source>
        <dbReference type="ARBA" id="ARBA00033408"/>
    </source>
</evidence>
<dbReference type="Gene3D" id="3.40.50.300">
    <property type="entry name" value="P-loop containing nucleotide triphosphate hydrolases"/>
    <property type="match status" value="2"/>
</dbReference>
<dbReference type="GO" id="GO:0043590">
    <property type="term" value="C:bacterial nucleoid"/>
    <property type="evidence" value="ECO:0007669"/>
    <property type="project" value="TreeGrafter"/>
</dbReference>
<evidence type="ECO:0000256" key="10">
    <source>
        <dbReference type="SAM" id="Coils"/>
    </source>
</evidence>
<dbReference type="InterPro" id="IPR027417">
    <property type="entry name" value="P-loop_NTPase"/>
</dbReference>
<dbReference type="PIRSF" id="PIRSF003128">
    <property type="entry name" value="RecN"/>
    <property type="match status" value="1"/>
</dbReference>
<dbReference type="InterPro" id="IPR003395">
    <property type="entry name" value="RecF/RecN/SMC_N"/>
</dbReference>
<evidence type="ECO:0000313" key="12">
    <source>
        <dbReference type="EMBL" id="MEB3429596.1"/>
    </source>
</evidence>
<dbReference type="GO" id="GO:0009432">
    <property type="term" value="P:SOS response"/>
    <property type="evidence" value="ECO:0007669"/>
    <property type="project" value="TreeGrafter"/>
</dbReference>
<dbReference type="GO" id="GO:0005524">
    <property type="term" value="F:ATP binding"/>
    <property type="evidence" value="ECO:0007669"/>
    <property type="project" value="UniProtKB-KW"/>
</dbReference>
<dbReference type="PANTHER" id="PTHR11059:SF0">
    <property type="entry name" value="DNA REPAIR PROTEIN RECN"/>
    <property type="match status" value="1"/>
</dbReference>
<dbReference type="EMBL" id="JAYKOT010000003">
    <property type="protein sequence ID" value="MEB3429596.1"/>
    <property type="molecule type" value="Genomic_DNA"/>
</dbReference>
<dbReference type="Proteomes" id="UP001357733">
    <property type="component" value="Unassembled WGS sequence"/>
</dbReference>
<keyword evidence="7 9" id="KW-0234">DNA repair</keyword>
<evidence type="ECO:0000256" key="9">
    <source>
        <dbReference type="PIRNR" id="PIRNR003128"/>
    </source>
</evidence>
<evidence type="ECO:0000256" key="5">
    <source>
        <dbReference type="ARBA" id="ARBA00022763"/>
    </source>
</evidence>
<keyword evidence="13" id="KW-1185">Reference proteome</keyword>
<dbReference type="PANTHER" id="PTHR11059">
    <property type="entry name" value="DNA REPAIR PROTEIN RECN"/>
    <property type="match status" value="1"/>
</dbReference>
<protein>
    <recommendedName>
        <fullName evidence="3 9">DNA repair protein RecN</fullName>
    </recommendedName>
    <alternativeName>
        <fullName evidence="8 9">Recombination protein N</fullName>
    </alternativeName>
</protein>
<organism evidence="12 13">
    <name type="scientific">Citroniella saccharovorans</name>
    <dbReference type="NCBI Taxonomy" id="2053367"/>
    <lineage>
        <taxon>Bacteria</taxon>
        <taxon>Bacillati</taxon>
        <taxon>Bacillota</taxon>
        <taxon>Tissierellia</taxon>
        <taxon>Tissierellales</taxon>
        <taxon>Peptoniphilaceae</taxon>
        <taxon>Citroniella</taxon>
    </lineage>
</organism>
<gene>
    <name evidence="12" type="ORF">VLK81_06165</name>
</gene>
<name>A0AAW9MTW4_9FIRM</name>
<dbReference type="SUPFAM" id="SSF52540">
    <property type="entry name" value="P-loop containing nucleoside triphosphate hydrolases"/>
    <property type="match status" value="1"/>
</dbReference>
<evidence type="ECO:0000256" key="4">
    <source>
        <dbReference type="ARBA" id="ARBA00022741"/>
    </source>
</evidence>
<dbReference type="Pfam" id="PF02463">
    <property type="entry name" value="SMC_N"/>
    <property type="match status" value="1"/>
</dbReference>
<evidence type="ECO:0000256" key="6">
    <source>
        <dbReference type="ARBA" id="ARBA00022840"/>
    </source>
</evidence>
<dbReference type="GO" id="GO:0006310">
    <property type="term" value="P:DNA recombination"/>
    <property type="evidence" value="ECO:0007669"/>
    <property type="project" value="InterPro"/>
</dbReference>